<keyword evidence="3" id="KW-1185">Reference proteome</keyword>
<accession>A0ABY7DXP5</accession>
<dbReference type="Pfam" id="PF04218">
    <property type="entry name" value="CENP-B_N"/>
    <property type="match status" value="1"/>
</dbReference>
<dbReference type="InterPro" id="IPR007889">
    <property type="entry name" value="HTH_Psq"/>
</dbReference>
<dbReference type="SUPFAM" id="SSF46689">
    <property type="entry name" value="Homeodomain-like"/>
    <property type="match status" value="1"/>
</dbReference>
<evidence type="ECO:0000313" key="2">
    <source>
        <dbReference type="EMBL" id="WAR01392.1"/>
    </source>
</evidence>
<evidence type="ECO:0000313" key="3">
    <source>
        <dbReference type="Proteomes" id="UP001164746"/>
    </source>
</evidence>
<evidence type="ECO:0000259" key="1">
    <source>
        <dbReference type="Pfam" id="PF04218"/>
    </source>
</evidence>
<protein>
    <recommendedName>
        <fullName evidence="1">HTH psq-type domain-containing protein</fullName>
    </recommendedName>
</protein>
<sequence length="196" mass="22355">MDKMQTCSCDNLDQIGMSQIEICPNAKVEKKRLRNSCKLQYLHFETVPVIARGRVVKEEMKEFNQYYYKVGSLPPMDDSYEQKAGSFTGMTQQILMPILEIMPNLGVEIPGSIQDLSVIKTNQVITFTLLNKEKYDAIKEDEGGMKSQSKIAEAFGIPLNTLSTWLKQKEYIKSLYLSRGIEPARKKSLAVPSFWK</sequence>
<reference evidence="2" key="1">
    <citation type="submission" date="2022-11" db="EMBL/GenBank/DDBJ databases">
        <title>Centuries of genome instability and evolution in soft-shell clam transmissible cancer (bioRxiv).</title>
        <authorList>
            <person name="Hart S.F.M."/>
            <person name="Yonemitsu M.A."/>
            <person name="Giersch R.M."/>
            <person name="Beal B.F."/>
            <person name="Arriagada G."/>
            <person name="Davis B.W."/>
            <person name="Ostrander E.A."/>
            <person name="Goff S.P."/>
            <person name="Metzger M.J."/>
        </authorList>
    </citation>
    <scope>NUCLEOTIDE SEQUENCE</scope>
    <source>
        <strain evidence="2">MELC-2E11</strain>
        <tissue evidence="2">Siphon/mantle</tissue>
    </source>
</reference>
<dbReference type="InterPro" id="IPR009057">
    <property type="entry name" value="Homeodomain-like_sf"/>
</dbReference>
<dbReference type="Proteomes" id="UP001164746">
    <property type="component" value="Chromosome 4"/>
</dbReference>
<organism evidence="2 3">
    <name type="scientific">Mya arenaria</name>
    <name type="common">Soft-shell clam</name>
    <dbReference type="NCBI Taxonomy" id="6604"/>
    <lineage>
        <taxon>Eukaryota</taxon>
        <taxon>Metazoa</taxon>
        <taxon>Spiralia</taxon>
        <taxon>Lophotrochozoa</taxon>
        <taxon>Mollusca</taxon>
        <taxon>Bivalvia</taxon>
        <taxon>Autobranchia</taxon>
        <taxon>Heteroconchia</taxon>
        <taxon>Euheterodonta</taxon>
        <taxon>Imparidentia</taxon>
        <taxon>Neoheterodontei</taxon>
        <taxon>Myida</taxon>
        <taxon>Myoidea</taxon>
        <taxon>Myidae</taxon>
        <taxon>Mya</taxon>
    </lineage>
</organism>
<name>A0ABY7DXP5_MYAAR</name>
<dbReference type="EMBL" id="CP111015">
    <property type="protein sequence ID" value="WAR01392.1"/>
    <property type="molecule type" value="Genomic_DNA"/>
</dbReference>
<feature type="domain" description="HTH psq-type" evidence="1">
    <location>
        <begin position="132"/>
        <end position="172"/>
    </location>
</feature>
<proteinExistence type="predicted"/>
<gene>
    <name evidence="2" type="ORF">MAR_007950</name>
</gene>
<dbReference type="Gene3D" id="1.10.10.60">
    <property type="entry name" value="Homeodomain-like"/>
    <property type="match status" value="1"/>
</dbReference>